<dbReference type="Pfam" id="PF18511">
    <property type="entry name" value="F-box_5"/>
    <property type="match status" value="1"/>
</dbReference>
<dbReference type="CDD" id="cd22159">
    <property type="entry name" value="F-box_AtTIR1-like"/>
    <property type="match status" value="1"/>
</dbReference>
<evidence type="ECO:0000313" key="3">
    <source>
        <dbReference type="EMBL" id="KAK4775895.1"/>
    </source>
</evidence>
<dbReference type="InterPro" id="IPR006553">
    <property type="entry name" value="Leu-rich_rpt_Cys-con_subtyp"/>
</dbReference>
<dbReference type="FunFam" id="1.20.1280.50:FF:000005">
    <property type="entry name" value="F-box/LRR-repeat protein 3 isoform X1"/>
    <property type="match status" value="1"/>
</dbReference>
<dbReference type="GO" id="GO:0019005">
    <property type="term" value="C:SCF ubiquitin ligase complex"/>
    <property type="evidence" value="ECO:0007669"/>
    <property type="project" value="TreeGrafter"/>
</dbReference>
<dbReference type="AlphaFoldDB" id="A0AAN7QU68"/>
<name>A0AAN7QU68_9MYRT</name>
<dbReference type="SMART" id="SM00256">
    <property type="entry name" value="FBOX"/>
    <property type="match status" value="1"/>
</dbReference>
<dbReference type="InterPro" id="IPR032675">
    <property type="entry name" value="LRR_dom_sf"/>
</dbReference>
<protein>
    <recommendedName>
        <fullName evidence="2">F-box domain-containing protein</fullName>
    </recommendedName>
</protein>
<dbReference type="InterPro" id="IPR001810">
    <property type="entry name" value="F-box_dom"/>
</dbReference>
<feature type="domain" description="F-box" evidence="2">
    <location>
        <begin position="45"/>
        <end position="85"/>
    </location>
</feature>
<dbReference type="InterPro" id="IPR057207">
    <property type="entry name" value="FBXL15_LRR"/>
</dbReference>
<dbReference type="Gene3D" id="1.20.1280.50">
    <property type="match status" value="1"/>
</dbReference>
<reference evidence="3 4" key="1">
    <citation type="journal article" date="2023" name="Hortic Res">
        <title>Pangenome of water caltrop reveals structural variations and asymmetric subgenome divergence after allopolyploidization.</title>
        <authorList>
            <person name="Zhang X."/>
            <person name="Chen Y."/>
            <person name="Wang L."/>
            <person name="Yuan Y."/>
            <person name="Fang M."/>
            <person name="Shi L."/>
            <person name="Lu R."/>
            <person name="Comes H.P."/>
            <person name="Ma Y."/>
            <person name="Chen Y."/>
            <person name="Huang G."/>
            <person name="Zhou Y."/>
            <person name="Zheng Z."/>
            <person name="Qiu Y."/>
        </authorList>
    </citation>
    <scope>NUCLEOTIDE SEQUENCE [LARGE SCALE GENOMIC DNA]</scope>
    <source>
        <tissue evidence="3">Roots</tissue>
    </source>
</reference>
<dbReference type="Proteomes" id="UP001345219">
    <property type="component" value="Chromosome 18"/>
</dbReference>
<proteinExistence type="predicted"/>
<dbReference type="PANTHER" id="PTHR13318">
    <property type="entry name" value="PARTNER OF PAIRED, ISOFORM B-RELATED"/>
    <property type="match status" value="1"/>
</dbReference>
<feature type="compositionally biased region" description="Low complexity" evidence="1">
    <location>
        <begin position="493"/>
        <end position="508"/>
    </location>
</feature>
<dbReference type="SUPFAM" id="SSF81383">
    <property type="entry name" value="F-box domain"/>
    <property type="match status" value="1"/>
</dbReference>
<organism evidence="3 4">
    <name type="scientific">Trapa incisa</name>
    <dbReference type="NCBI Taxonomy" id="236973"/>
    <lineage>
        <taxon>Eukaryota</taxon>
        <taxon>Viridiplantae</taxon>
        <taxon>Streptophyta</taxon>
        <taxon>Embryophyta</taxon>
        <taxon>Tracheophyta</taxon>
        <taxon>Spermatophyta</taxon>
        <taxon>Magnoliopsida</taxon>
        <taxon>eudicotyledons</taxon>
        <taxon>Gunneridae</taxon>
        <taxon>Pentapetalae</taxon>
        <taxon>rosids</taxon>
        <taxon>malvids</taxon>
        <taxon>Myrtales</taxon>
        <taxon>Lythraceae</taxon>
        <taxon>Trapa</taxon>
    </lineage>
</organism>
<dbReference type="InterPro" id="IPR036047">
    <property type="entry name" value="F-box-like_dom_sf"/>
</dbReference>
<evidence type="ECO:0000256" key="1">
    <source>
        <dbReference type="SAM" id="MobiDB-lite"/>
    </source>
</evidence>
<keyword evidence="4" id="KW-1185">Reference proteome</keyword>
<dbReference type="InterPro" id="IPR041567">
    <property type="entry name" value="COI1_F-box"/>
</dbReference>
<feature type="region of interest" description="Disordered" evidence="1">
    <location>
        <begin position="471"/>
        <end position="508"/>
    </location>
</feature>
<dbReference type="SMART" id="SM00367">
    <property type="entry name" value="LRR_CC"/>
    <property type="match status" value="6"/>
</dbReference>
<sequence length="540" mass="58181">MGQGASSVYCSTSYLSSSPSASCREIRPVSADSATFVRRDLTLCLPDECLACVFAFLHSNDRNSCSLVCRRWNSVESRSRNRLSLVARSEISAALPALLGRFSFVSALSLKCSRKLVSIDDRSLALIPGRLGCLRKLKLKGCLNVSDEGLHAFSLSCPPLLQKVSLVSCGFGGRGIISLLCNCPSLRDLTLKRLRKLDSQNAPLSLEAYLDEKPLEKLPLERLCVKDLHNARIFIPLLHSCKCLKALIVCRSSGNWDRVLMDSFRSEPRSTMISEIQMENVQMGDAGLVAISASCLELEILYLSRVTDCTDDGLSAIVSSCRNLRKLHIDAWTRFGARGISDDGITVLGSKSLNLQELVLMGVPVKVRSLNALASNCLSLERMALCNTESVGDTEMEVIATKFSALRKLCIKNCPISMKGIEAVVDGCPNLIKLKVKRCRGISQEILSCLEAHRSGLAISVDPGSLAVEGEGAANEEENGGAVDVEGRGSSTGAGPRRVATAPATTNTVTRRSTTAHVICSSRGALLLKSKFGRSSCSTS</sequence>
<evidence type="ECO:0000259" key="2">
    <source>
        <dbReference type="SMART" id="SM00256"/>
    </source>
</evidence>
<dbReference type="Gene3D" id="3.80.10.10">
    <property type="entry name" value="Ribonuclease Inhibitor"/>
    <property type="match status" value="1"/>
</dbReference>
<dbReference type="Pfam" id="PF25372">
    <property type="entry name" value="DUF7885"/>
    <property type="match status" value="1"/>
</dbReference>
<dbReference type="EMBL" id="JAXIOK010000003">
    <property type="protein sequence ID" value="KAK4775895.1"/>
    <property type="molecule type" value="Genomic_DNA"/>
</dbReference>
<dbReference type="SUPFAM" id="SSF52047">
    <property type="entry name" value="RNI-like"/>
    <property type="match status" value="1"/>
</dbReference>
<evidence type="ECO:0000313" key="4">
    <source>
        <dbReference type="Proteomes" id="UP001345219"/>
    </source>
</evidence>
<gene>
    <name evidence="3" type="ORF">SAY87_023856</name>
</gene>
<accession>A0AAN7QU68</accession>
<comment type="caution">
    <text evidence="3">The sequence shown here is derived from an EMBL/GenBank/DDBJ whole genome shotgun (WGS) entry which is preliminary data.</text>
</comment>
<dbReference type="GO" id="GO:0031146">
    <property type="term" value="P:SCF-dependent proteasomal ubiquitin-dependent protein catabolic process"/>
    <property type="evidence" value="ECO:0007669"/>
    <property type="project" value="TreeGrafter"/>
</dbReference>
<dbReference type="PANTHER" id="PTHR13318:SF131">
    <property type="entry name" value="F-BOX DOMAIN-CONTAINING PROTEIN"/>
    <property type="match status" value="1"/>
</dbReference>